<keyword evidence="5" id="KW-0294">Fucose metabolism</keyword>
<reference evidence="10" key="1">
    <citation type="journal article" date="2020" name="Fungal Divers.">
        <title>Resolving the Mortierellaceae phylogeny through synthesis of multi-gene phylogenetics and phylogenomics.</title>
        <authorList>
            <person name="Vandepol N."/>
            <person name="Liber J."/>
            <person name="Desiro A."/>
            <person name="Na H."/>
            <person name="Kennedy M."/>
            <person name="Barry K."/>
            <person name="Grigoriev I.V."/>
            <person name="Miller A.N."/>
            <person name="O'Donnell K."/>
            <person name="Stajich J.E."/>
            <person name="Bonito G."/>
        </authorList>
    </citation>
    <scope>NUCLEOTIDE SEQUENCE</scope>
    <source>
        <strain evidence="10">REB-010B</strain>
    </source>
</reference>
<keyword evidence="11" id="KW-1185">Reference proteome</keyword>
<dbReference type="GO" id="GO:0005783">
    <property type="term" value="C:endoplasmic reticulum"/>
    <property type="evidence" value="ECO:0007669"/>
    <property type="project" value="UniProtKB-SubCell"/>
</dbReference>
<dbReference type="Pfam" id="PF10250">
    <property type="entry name" value="O-FucT"/>
    <property type="match status" value="1"/>
</dbReference>
<evidence type="ECO:0000256" key="4">
    <source>
        <dbReference type="ARBA" id="ARBA00022824"/>
    </source>
</evidence>
<keyword evidence="4" id="KW-0256">Endoplasmic reticulum</keyword>
<accession>A0A9P6RCX5</accession>
<evidence type="ECO:0000256" key="2">
    <source>
        <dbReference type="ARBA" id="ARBA00004922"/>
    </source>
</evidence>
<dbReference type="Proteomes" id="UP000738325">
    <property type="component" value="Unassembled WGS sequence"/>
</dbReference>
<dbReference type="EMBL" id="JAAAIP010000412">
    <property type="protein sequence ID" value="KAG0317661.1"/>
    <property type="molecule type" value="Genomic_DNA"/>
</dbReference>
<sequence>MAKSHLSLARVILVICIAFAMMALVHLHYAKFYRQADESTATTVDKHHLFNTHNDPTQPPDQELVLSPYEPTPTAMPTLVPAPVPSPEPTVLPEPKFTMTDTALTTSVRYSNGTITKTFKPAFYKDVNGARNEMGSFLETLKNRAWWTHNAQGNGLAAQTAKGTPVTDRFFAYLPMGGGNNQFTALQKAALLAKDLKRTLLIPPISPNSHIKVWSGPRYSEFYNLESFSADSGIPVLEWHDIKQTPDNPTSDFTHQWLAFSEEFPCVPNGSIGVKNKNLYDHFRRQFLMNFKAIAPGPGIVDTTQGRSGNYTFARDVLLRDTETADDASQMWKCLSCPYFLGGGNVNERSWDEIGLHMRFNDRIEAMADDILDMLLPPAKKPLDGSNQQLSTARRHAEFIIIHLRRGDIVTKCKPGQDEKECLVQIEEIAEKVDAIERERRIQVLKSSNNNTSDDMVLERLPVLVATNEKRPGELEKLVKLGWIMLDHGDQEVDAKGNEVPSRSKKLGTMKALGPFYPPMLDAVLLTRGDYLIGMSNSRMSQLAAQRGAAWYKHKTMLM</sequence>
<keyword evidence="9" id="KW-0472">Membrane</keyword>
<organism evidence="10 11">
    <name type="scientific">Dissophora globulifera</name>
    <dbReference type="NCBI Taxonomy" id="979702"/>
    <lineage>
        <taxon>Eukaryota</taxon>
        <taxon>Fungi</taxon>
        <taxon>Fungi incertae sedis</taxon>
        <taxon>Mucoromycota</taxon>
        <taxon>Mortierellomycotina</taxon>
        <taxon>Mortierellomycetes</taxon>
        <taxon>Mortierellales</taxon>
        <taxon>Mortierellaceae</taxon>
        <taxon>Dissophora</taxon>
    </lineage>
</organism>
<comment type="subcellular location">
    <subcellularLocation>
        <location evidence="1">Endoplasmic reticulum</location>
    </subcellularLocation>
</comment>
<evidence type="ECO:0000256" key="9">
    <source>
        <dbReference type="SAM" id="Phobius"/>
    </source>
</evidence>
<dbReference type="AlphaFoldDB" id="A0A9P6RCX5"/>
<dbReference type="InterPro" id="IPR045130">
    <property type="entry name" value="OFUT2-like"/>
</dbReference>
<protein>
    <recommendedName>
        <fullName evidence="8">GDP-fucose protein O-fucosyltransferase 2</fullName>
    </recommendedName>
</protein>
<keyword evidence="3" id="KW-0808">Transferase</keyword>
<keyword evidence="6" id="KW-0119">Carbohydrate metabolism</keyword>
<dbReference type="InterPro" id="IPR019378">
    <property type="entry name" value="GDP-Fuc_O-FucTrfase"/>
</dbReference>
<dbReference type="OrthoDB" id="1882547at2759"/>
<dbReference type="GO" id="GO:0046922">
    <property type="term" value="F:peptide-O-fucosyltransferase activity"/>
    <property type="evidence" value="ECO:0007669"/>
    <property type="project" value="InterPro"/>
</dbReference>
<dbReference type="PANTHER" id="PTHR13398:SF0">
    <property type="entry name" value="GDP-FUCOSE PROTEIN O-FUCOSYLTRANSFERASE 2"/>
    <property type="match status" value="1"/>
</dbReference>
<comment type="similarity">
    <text evidence="7">Belongs to the glycosyltransferase 68 family.</text>
</comment>
<gene>
    <name evidence="10" type="ORF">BGZ99_006179</name>
</gene>
<evidence type="ECO:0000256" key="5">
    <source>
        <dbReference type="ARBA" id="ARBA00023253"/>
    </source>
</evidence>
<dbReference type="Gene3D" id="3.40.50.11350">
    <property type="match status" value="1"/>
</dbReference>
<comment type="caution">
    <text evidence="10">The sequence shown here is derived from an EMBL/GenBank/DDBJ whole genome shotgun (WGS) entry which is preliminary data.</text>
</comment>
<evidence type="ECO:0000256" key="8">
    <source>
        <dbReference type="ARBA" id="ARBA00026232"/>
    </source>
</evidence>
<evidence type="ECO:0000313" key="10">
    <source>
        <dbReference type="EMBL" id="KAG0317661.1"/>
    </source>
</evidence>
<keyword evidence="9" id="KW-1133">Transmembrane helix</keyword>
<comment type="pathway">
    <text evidence="2">Protein modification; protein glycosylation.</text>
</comment>
<evidence type="ECO:0000256" key="1">
    <source>
        <dbReference type="ARBA" id="ARBA00004240"/>
    </source>
</evidence>
<dbReference type="PANTHER" id="PTHR13398">
    <property type="entry name" value="GDP-FUCOSE PROTEIN O-FUCOSYLTRANSFERASE 2"/>
    <property type="match status" value="1"/>
</dbReference>
<dbReference type="GO" id="GO:0006004">
    <property type="term" value="P:fucose metabolic process"/>
    <property type="evidence" value="ECO:0007669"/>
    <property type="project" value="UniProtKB-KW"/>
</dbReference>
<feature type="transmembrane region" description="Helical" evidence="9">
    <location>
        <begin position="7"/>
        <end position="29"/>
    </location>
</feature>
<keyword evidence="9" id="KW-0812">Transmembrane</keyword>
<evidence type="ECO:0000256" key="7">
    <source>
        <dbReference type="ARBA" id="ARBA00025803"/>
    </source>
</evidence>
<evidence type="ECO:0000256" key="3">
    <source>
        <dbReference type="ARBA" id="ARBA00022679"/>
    </source>
</evidence>
<proteinExistence type="inferred from homology"/>
<dbReference type="CDD" id="cd11296">
    <property type="entry name" value="O-FucT_like"/>
    <property type="match status" value="1"/>
</dbReference>
<evidence type="ECO:0000313" key="11">
    <source>
        <dbReference type="Proteomes" id="UP000738325"/>
    </source>
</evidence>
<evidence type="ECO:0000256" key="6">
    <source>
        <dbReference type="ARBA" id="ARBA00023277"/>
    </source>
</evidence>
<name>A0A9P6RCX5_9FUNG</name>